<keyword evidence="2" id="KW-0863">Zinc-finger</keyword>
<evidence type="ECO:0008006" key="9">
    <source>
        <dbReference type="Google" id="ProtNLM"/>
    </source>
</evidence>
<feature type="domain" description="Zinc finger PHD-type" evidence="5">
    <location>
        <begin position="659"/>
        <end position="707"/>
    </location>
</feature>
<feature type="compositionally biased region" description="Polar residues" evidence="4">
    <location>
        <begin position="404"/>
        <end position="420"/>
    </location>
</feature>
<dbReference type="InterPro" id="IPR011011">
    <property type="entry name" value="Znf_FYVE_PHD"/>
</dbReference>
<organism evidence="7 8">
    <name type="scientific">Diploptera punctata</name>
    <name type="common">Pacific beetle cockroach</name>
    <dbReference type="NCBI Taxonomy" id="6984"/>
    <lineage>
        <taxon>Eukaryota</taxon>
        <taxon>Metazoa</taxon>
        <taxon>Ecdysozoa</taxon>
        <taxon>Arthropoda</taxon>
        <taxon>Hexapoda</taxon>
        <taxon>Insecta</taxon>
        <taxon>Pterygota</taxon>
        <taxon>Neoptera</taxon>
        <taxon>Polyneoptera</taxon>
        <taxon>Dictyoptera</taxon>
        <taxon>Blattodea</taxon>
        <taxon>Blaberoidea</taxon>
        <taxon>Blaberidae</taxon>
        <taxon>Diplopterinae</taxon>
        <taxon>Diploptera</taxon>
    </lineage>
</organism>
<reference evidence="7" key="1">
    <citation type="journal article" date="2023" name="IScience">
        <title>Live-bearing cockroach genome reveals convergent evolutionary mechanisms linked to viviparity in insects and beyond.</title>
        <authorList>
            <person name="Fouks B."/>
            <person name="Harrison M.C."/>
            <person name="Mikhailova A.A."/>
            <person name="Marchal E."/>
            <person name="English S."/>
            <person name="Carruthers M."/>
            <person name="Jennings E.C."/>
            <person name="Chiamaka E.L."/>
            <person name="Frigard R.A."/>
            <person name="Pippel M."/>
            <person name="Attardo G.M."/>
            <person name="Benoit J.B."/>
            <person name="Bornberg-Bauer E."/>
            <person name="Tobe S.S."/>
        </authorList>
    </citation>
    <scope>NUCLEOTIDE SEQUENCE</scope>
    <source>
        <strain evidence="7">Stay&amp;Tobe</strain>
    </source>
</reference>
<dbReference type="Proteomes" id="UP001233999">
    <property type="component" value="Unassembled WGS sequence"/>
</dbReference>
<evidence type="ECO:0000259" key="5">
    <source>
        <dbReference type="SMART" id="SM00249"/>
    </source>
</evidence>
<name>A0AAD7Z5E6_DIPPU</name>
<evidence type="ECO:0000256" key="2">
    <source>
        <dbReference type="ARBA" id="ARBA00022771"/>
    </source>
</evidence>
<dbReference type="FunFam" id="3.40.50.10810:FF:000013">
    <property type="entry name" value="E3 ubiquitin-protein ligase SHPRH isoform X2"/>
    <property type="match status" value="1"/>
</dbReference>
<sequence>MVKRKSSAPQRLCEERRSELTWDLNENDKPILCEASSSQVVNEVEVIDVSKEKQNTKRQRKKSQQDEVTDKNLKSIIDDCSFYIAIKKTSSLRDNERTYVLGKLTLTLQNITENFPGGEYWLYVSEITDRSLLYIESANGIQYFLIDGTLDYHLYSGLSHRGFVLVYDGFIEENRQLQLNVLFHESHCRGATAHLEIKQKCANQDFKAVISHFFGIVAPVFSGVGEVRRHDIEGLYRAVKLQHDDAPSDKLEFAQHSSLVPQLRPYQSRAVKWMLCREYTTNNDSTDELHCLYTELKTADGHLLYYNKYAGYITFEKPTAVPLPTGGILADEMGLGKTVEVLACLLANPRPESDFEIQQKIEVKIEPLNNSSEDKPNSPEQENTETDTKNDANVEVKVIFKNGDTGNTVDHQADTNISDNSHNKTEGRDENGEVQLVDMESDVAANVMVTCDDSFEADSSSFSDTKLTKSFTEISQKDSLNTSNISLTNPQNDSGYQNSVTSDILYDLENYGFDSDEFLDGFSDDDDDPNDEDWGNYKYLKFEGRRRKSYRNRSSLDKKDIYSEAIAASEENRKRKRRRSGKVHKKYKKKDGDTIEDTIEEVIVKYCGGKRENRNKKGKLKEVSSWRAACQIWYQEMLSEVSLKKPQNLRKRIKGKILECVCGADENDNRPKVCCSKCGRWQHALCVGFKQGDGENGNRLYCCPHCWQAEEPVISGATLIVSPASISNQWVTEIQRHISEKNFNILVYKGVNKVGFLQPHDIAKYHIIITTYETLRKELNYADLNTTDGHRLRHVKRFLAPPSPLPCVQWWRLCLDEAQMVECTGSRTAEMARRLGAVHRWAITGTPVQKSVHDLFGLVQFLGIDPHQDLRWWQDLVYGPYCHGDNKPLYELMGKIMWRTAKKDVLHQINIPEQTEELEWLHFSPVEEHFYRRQHSECSQDFIDKLSKMNSLDIPLDTLDRQTITSMILGPLLRLRQACSHPQAVRGQFLTATKATMSMEELLESLIKKHSPSVRKH</sequence>
<dbReference type="PROSITE" id="PS01359">
    <property type="entry name" value="ZF_PHD_1"/>
    <property type="match status" value="1"/>
</dbReference>
<dbReference type="GO" id="GO:0008270">
    <property type="term" value="F:zinc ion binding"/>
    <property type="evidence" value="ECO:0007669"/>
    <property type="project" value="UniProtKB-KW"/>
</dbReference>
<dbReference type="SUPFAM" id="SSF57903">
    <property type="entry name" value="FYVE/PHD zinc finger"/>
    <property type="match status" value="1"/>
</dbReference>
<proteinExistence type="predicted"/>
<dbReference type="PANTHER" id="PTHR45865">
    <property type="entry name" value="E3 UBIQUITIN-PROTEIN LIGASE SHPRH FAMILY MEMBER"/>
    <property type="match status" value="1"/>
</dbReference>
<accession>A0AAD7Z5E6</accession>
<dbReference type="PANTHER" id="PTHR45865:SF1">
    <property type="entry name" value="E3 UBIQUITIN-PROTEIN LIGASE SHPRH"/>
    <property type="match status" value="1"/>
</dbReference>
<dbReference type="InterPro" id="IPR052583">
    <property type="entry name" value="ATP-helicase/E3_Ub-Ligase"/>
</dbReference>
<dbReference type="GO" id="GO:0061630">
    <property type="term" value="F:ubiquitin protein ligase activity"/>
    <property type="evidence" value="ECO:0007669"/>
    <property type="project" value="TreeGrafter"/>
</dbReference>
<dbReference type="SMART" id="SM00249">
    <property type="entry name" value="PHD"/>
    <property type="match status" value="1"/>
</dbReference>
<feature type="region of interest" description="Disordered" evidence="4">
    <location>
        <begin position="366"/>
        <end position="430"/>
    </location>
</feature>
<dbReference type="Gene3D" id="3.30.40.10">
    <property type="entry name" value="Zinc/RING finger domain, C3HC4 (zinc finger)"/>
    <property type="match status" value="1"/>
</dbReference>
<evidence type="ECO:0000256" key="4">
    <source>
        <dbReference type="SAM" id="MobiDB-lite"/>
    </source>
</evidence>
<dbReference type="InterPro" id="IPR013083">
    <property type="entry name" value="Znf_RING/FYVE/PHD"/>
</dbReference>
<dbReference type="InterPro" id="IPR000330">
    <property type="entry name" value="SNF2_N"/>
</dbReference>
<dbReference type="Pfam" id="PF00176">
    <property type="entry name" value="SNF2-rel_dom"/>
    <property type="match status" value="1"/>
</dbReference>
<dbReference type="SMART" id="SM00487">
    <property type="entry name" value="DEXDc"/>
    <property type="match status" value="1"/>
</dbReference>
<keyword evidence="1" id="KW-0479">Metal-binding</keyword>
<dbReference type="GO" id="GO:0005524">
    <property type="term" value="F:ATP binding"/>
    <property type="evidence" value="ECO:0007669"/>
    <property type="project" value="InterPro"/>
</dbReference>
<evidence type="ECO:0000313" key="8">
    <source>
        <dbReference type="Proteomes" id="UP001233999"/>
    </source>
</evidence>
<keyword evidence="8" id="KW-1185">Reference proteome</keyword>
<dbReference type="GO" id="GO:0006974">
    <property type="term" value="P:DNA damage response"/>
    <property type="evidence" value="ECO:0007669"/>
    <property type="project" value="TreeGrafter"/>
</dbReference>
<evidence type="ECO:0000259" key="6">
    <source>
        <dbReference type="SMART" id="SM00487"/>
    </source>
</evidence>
<dbReference type="GO" id="GO:0005634">
    <property type="term" value="C:nucleus"/>
    <property type="evidence" value="ECO:0007669"/>
    <property type="project" value="TreeGrafter"/>
</dbReference>
<dbReference type="InterPro" id="IPR038718">
    <property type="entry name" value="SNF2-like_sf"/>
</dbReference>
<comment type="caution">
    <text evidence="7">The sequence shown here is derived from an EMBL/GenBank/DDBJ whole genome shotgun (WGS) entry which is preliminary data.</text>
</comment>
<evidence type="ECO:0000256" key="1">
    <source>
        <dbReference type="ARBA" id="ARBA00022723"/>
    </source>
</evidence>
<feature type="domain" description="Helicase ATP-binding" evidence="6">
    <location>
        <begin position="259"/>
        <end position="873"/>
    </location>
</feature>
<dbReference type="EMBL" id="JASPKZ010010281">
    <property type="protein sequence ID" value="KAJ9574520.1"/>
    <property type="molecule type" value="Genomic_DNA"/>
</dbReference>
<dbReference type="Gene3D" id="3.40.50.10810">
    <property type="entry name" value="Tandem AAA-ATPase domain"/>
    <property type="match status" value="2"/>
</dbReference>
<evidence type="ECO:0000256" key="3">
    <source>
        <dbReference type="ARBA" id="ARBA00022833"/>
    </source>
</evidence>
<dbReference type="InterPro" id="IPR001965">
    <property type="entry name" value="Znf_PHD"/>
</dbReference>
<dbReference type="AlphaFoldDB" id="A0AAD7Z5E6"/>
<dbReference type="InterPro" id="IPR014001">
    <property type="entry name" value="Helicase_ATP-bd"/>
</dbReference>
<dbReference type="SUPFAM" id="SSF52540">
    <property type="entry name" value="P-loop containing nucleoside triphosphate hydrolases"/>
    <property type="match status" value="2"/>
</dbReference>
<dbReference type="GO" id="GO:0000209">
    <property type="term" value="P:protein polyubiquitination"/>
    <property type="evidence" value="ECO:0007669"/>
    <property type="project" value="TreeGrafter"/>
</dbReference>
<protein>
    <recommendedName>
        <fullName evidence="9">E3 ubiquitin-protein ligase SHPRH</fullName>
    </recommendedName>
</protein>
<feature type="compositionally biased region" description="Basic and acidic residues" evidence="4">
    <location>
        <begin position="421"/>
        <end position="430"/>
    </location>
</feature>
<reference evidence="7" key="2">
    <citation type="submission" date="2023-05" db="EMBL/GenBank/DDBJ databases">
        <authorList>
            <person name="Fouks B."/>
        </authorList>
    </citation>
    <scope>NUCLEOTIDE SEQUENCE</scope>
    <source>
        <strain evidence="7">Stay&amp;Tobe</strain>
        <tissue evidence="7">Testes</tissue>
    </source>
</reference>
<evidence type="ECO:0000313" key="7">
    <source>
        <dbReference type="EMBL" id="KAJ9574520.1"/>
    </source>
</evidence>
<gene>
    <name evidence="7" type="ORF">L9F63_008314</name>
</gene>
<dbReference type="CDD" id="cd18070">
    <property type="entry name" value="DEXQc_SHPRH"/>
    <property type="match status" value="1"/>
</dbReference>
<keyword evidence="3" id="KW-0862">Zinc</keyword>
<dbReference type="InterPro" id="IPR027417">
    <property type="entry name" value="P-loop_NTPase"/>
</dbReference>
<dbReference type="InterPro" id="IPR019786">
    <property type="entry name" value="Zinc_finger_PHD-type_CS"/>
</dbReference>